<keyword evidence="4" id="KW-1185">Reference proteome</keyword>
<evidence type="ECO:0000259" key="2">
    <source>
        <dbReference type="Pfam" id="PF10552"/>
    </source>
</evidence>
<comment type="caution">
    <text evidence="3">The sequence shown here is derived from an EMBL/GenBank/DDBJ whole genome shotgun (WGS) entry which is preliminary data.</text>
</comment>
<evidence type="ECO:0000313" key="4">
    <source>
        <dbReference type="Proteomes" id="UP000469125"/>
    </source>
</evidence>
<name>A0A6N8FMY5_9BACI</name>
<gene>
    <name evidence="3" type="ORF">GMD78_12115</name>
</gene>
<reference evidence="3 4" key="1">
    <citation type="submission" date="2019-11" db="EMBL/GenBank/DDBJ databases">
        <authorList>
            <person name="Li X."/>
        </authorList>
    </citation>
    <scope>NUCLEOTIDE SEQUENCE [LARGE SCALE GENOMIC DNA]</scope>
    <source>
        <strain evidence="3 4">L9</strain>
    </source>
</reference>
<keyword evidence="1" id="KW-0175">Coiled coil</keyword>
<feature type="domain" description="ORF6C" evidence="2">
    <location>
        <begin position="122"/>
        <end position="228"/>
    </location>
</feature>
<sequence>MNQLKVISFNGQLVTSSTEVAGMVDRQHNELLKTIRGYIEILGEGDFAQSDFFIESTYRNSQNKVLPCYLVTRKGCDMIANKMTGQKGVLFTAEYVTRFEEMEKELQKPKVLTEKEQRIEMLKLSLELEEKTQQHDERITNLEENMRIDGGQEFHIRRKANHVVIESLGGKKAPAYEQLSRKAFSEFWREFKNHFGLPRYGDLPKKQFEDGLRFIGMWQPSTALRIEIENANNQQTIREVI</sequence>
<dbReference type="Proteomes" id="UP000469125">
    <property type="component" value="Unassembled WGS sequence"/>
</dbReference>
<dbReference type="InterPro" id="IPR014054">
    <property type="entry name" value="Phage_regulatory_Rha"/>
</dbReference>
<accession>A0A6N8FMY5</accession>
<dbReference type="RefSeq" id="WP_155669204.1">
    <property type="nucleotide sequence ID" value="NZ_WOCA01000009.1"/>
</dbReference>
<evidence type="ECO:0000256" key="1">
    <source>
        <dbReference type="SAM" id="Coils"/>
    </source>
</evidence>
<feature type="coiled-coil region" evidence="1">
    <location>
        <begin position="112"/>
        <end position="145"/>
    </location>
</feature>
<evidence type="ECO:0000313" key="3">
    <source>
        <dbReference type="EMBL" id="MUK89119.1"/>
    </source>
</evidence>
<proteinExistence type="predicted"/>
<dbReference type="NCBIfam" id="TIGR02681">
    <property type="entry name" value="phage_pRha"/>
    <property type="match status" value="1"/>
</dbReference>
<dbReference type="Pfam" id="PF09669">
    <property type="entry name" value="Phage_pRha"/>
    <property type="match status" value="1"/>
</dbReference>
<dbReference type="AlphaFoldDB" id="A0A6N8FMY5"/>
<dbReference type="EMBL" id="WOCA01000009">
    <property type="protein sequence ID" value="MUK89119.1"/>
    <property type="molecule type" value="Genomic_DNA"/>
</dbReference>
<organism evidence="3 4">
    <name type="scientific">Ornithinibacillus caprae</name>
    <dbReference type="NCBI Taxonomy" id="2678566"/>
    <lineage>
        <taxon>Bacteria</taxon>
        <taxon>Bacillati</taxon>
        <taxon>Bacillota</taxon>
        <taxon>Bacilli</taxon>
        <taxon>Bacillales</taxon>
        <taxon>Bacillaceae</taxon>
        <taxon>Ornithinibacillus</taxon>
    </lineage>
</organism>
<protein>
    <submittedName>
        <fullName evidence="3">Phage regulatory protein</fullName>
    </submittedName>
</protein>
<dbReference type="InterPro" id="IPR018878">
    <property type="entry name" value="ORF6C_dom"/>
</dbReference>
<dbReference type="Pfam" id="PF10552">
    <property type="entry name" value="ORF6C"/>
    <property type="match status" value="1"/>
</dbReference>